<accession>A0A653DVE8</accession>
<name>A0A653DVE8_CALMS</name>
<sequence>MALKNFKVEYMLLARQLFMLFGRLNSTLAIAYKGHSKNFEDSPRAGISSSVVESPCFLRFSEATEIEVEAESERTLPELVFGGGNDGGGNGGPNVDACSDAGDTVDEDFFTTGGGSLTLVFLAALVMAPRVIAAQGAYQ</sequence>
<protein>
    <submittedName>
        <fullName evidence="1">Uncharacterized protein</fullName>
    </submittedName>
</protein>
<reference evidence="1 2" key="1">
    <citation type="submission" date="2019-01" db="EMBL/GenBank/DDBJ databases">
        <authorList>
            <person name="Sayadi A."/>
        </authorList>
    </citation>
    <scope>NUCLEOTIDE SEQUENCE [LARGE SCALE GENOMIC DNA]</scope>
</reference>
<evidence type="ECO:0000313" key="1">
    <source>
        <dbReference type="EMBL" id="VEN64077.1"/>
    </source>
</evidence>
<gene>
    <name evidence="1" type="ORF">CALMAC_LOCUS20716</name>
</gene>
<dbReference type="AlphaFoldDB" id="A0A653DVE8"/>
<dbReference type="Proteomes" id="UP000410492">
    <property type="component" value="Unassembled WGS sequence"/>
</dbReference>
<proteinExistence type="predicted"/>
<keyword evidence="2" id="KW-1185">Reference proteome</keyword>
<evidence type="ECO:0000313" key="2">
    <source>
        <dbReference type="Proteomes" id="UP000410492"/>
    </source>
</evidence>
<organism evidence="1 2">
    <name type="scientific">Callosobruchus maculatus</name>
    <name type="common">Southern cowpea weevil</name>
    <name type="synonym">Pulse bruchid</name>
    <dbReference type="NCBI Taxonomy" id="64391"/>
    <lineage>
        <taxon>Eukaryota</taxon>
        <taxon>Metazoa</taxon>
        <taxon>Ecdysozoa</taxon>
        <taxon>Arthropoda</taxon>
        <taxon>Hexapoda</taxon>
        <taxon>Insecta</taxon>
        <taxon>Pterygota</taxon>
        <taxon>Neoptera</taxon>
        <taxon>Endopterygota</taxon>
        <taxon>Coleoptera</taxon>
        <taxon>Polyphaga</taxon>
        <taxon>Cucujiformia</taxon>
        <taxon>Chrysomeloidea</taxon>
        <taxon>Chrysomelidae</taxon>
        <taxon>Bruchinae</taxon>
        <taxon>Bruchini</taxon>
        <taxon>Callosobruchus</taxon>
    </lineage>
</organism>
<dbReference type="EMBL" id="CAACVG010015091">
    <property type="protein sequence ID" value="VEN64077.1"/>
    <property type="molecule type" value="Genomic_DNA"/>
</dbReference>